<gene>
    <name evidence="4" type="ORF">JBS370_LOCUS3995</name>
    <name evidence="3" type="ORF">ZHD862_LOCUS13530</name>
</gene>
<dbReference type="AlphaFoldDB" id="A0A818NGL3"/>
<dbReference type="EMBL" id="CAJOBD010000179">
    <property type="protein sequence ID" value="CAF3605133.1"/>
    <property type="molecule type" value="Genomic_DNA"/>
</dbReference>
<keyword evidence="1" id="KW-0175">Coiled coil</keyword>
<evidence type="ECO:0000256" key="2">
    <source>
        <dbReference type="SAM" id="MobiDB-lite"/>
    </source>
</evidence>
<evidence type="ECO:0000256" key="1">
    <source>
        <dbReference type="SAM" id="Coils"/>
    </source>
</evidence>
<protein>
    <submittedName>
        <fullName evidence="4">Uncharacterized protein</fullName>
    </submittedName>
</protein>
<name>A0A818NGL3_9BILA</name>
<feature type="coiled-coil region" evidence="1">
    <location>
        <begin position="97"/>
        <end position="131"/>
    </location>
</feature>
<dbReference type="EMBL" id="CAJNOT010000558">
    <property type="protein sequence ID" value="CAF1020831.1"/>
    <property type="molecule type" value="Genomic_DNA"/>
</dbReference>
<feature type="region of interest" description="Disordered" evidence="2">
    <location>
        <begin position="1"/>
        <end position="20"/>
    </location>
</feature>
<sequence>MNSNRYPSPMQDRNTLSASSTTEIYAQHPQRKENLTTKVRQTINPRDKRIRSHEGRKLSTPDMTTLTPQSQELILHAFETIRNEDSINLMTTLDESRDMLRNSYDEFQREQDKYKKQLEEITRNKELAMQRRKENAIPISLFLRQKHDIRGLADLRPNSGMNATYQAYFEALLTPNQNQQQHPSDKAAVIKYIRRRERQRRAEENRKTCALSADVFEKQTSDIIEKMSGMDVKLENERERQNNLLRTKMNEKITKTQNIIEVGQIIDQAHEANLARERVEQKHREKMEARLSAARNQQSQTPTNMIHVQSHLNDDDDDNNRNFELNDEQRAATKNSIQLLNNNNDGYKAVRSITPVYGNEDSNEKIANIYI</sequence>
<evidence type="ECO:0000313" key="4">
    <source>
        <dbReference type="EMBL" id="CAF3605133.1"/>
    </source>
</evidence>
<proteinExistence type="predicted"/>
<dbReference type="Proteomes" id="UP000663864">
    <property type="component" value="Unassembled WGS sequence"/>
</dbReference>
<accession>A0A818NGL3</accession>
<evidence type="ECO:0000313" key="3">
    <source>
        <dbReference type="EMBL" id="CAF1020831.1"/>
    </source>
</evidence>
<reference evidence="4" key="1">
    <citation type="submission" date="2021-02" db="EMBL/GenBank/DDBJ databases">
        <authorList>
            <person name="Nowell W R."/>
        </authorList>
    </citation>
    <scope>NUCLEOTIDE SEQUENCE</scope>
</reference>
<dbReference type="Proteomes" id="UP000663836">
    <property type="component" value="Unassembled WGS sequence"/>
</dbReference>
<feature type="region of interest" description="Disordered" evidence="2">
    <location>
        <begin position="44"/>
        <end position="64"/>
    </location>
</feature>
<organism evidence="4 5">
    <name type="scientific">Rotaria sordida</name>
    <dbReference type="NCBI Taxonomy" id="392033"/>
    <lineage>
        <taxon>Eukaryota</taxon>
        <taxon>Metazoa</taxon>
        <taxon>Spiralia</taxon>
        <taxon>Gnathifera</taxon>
        <taxon>Rotifera</taxon>
        <taxon>Eurotatoria</taxon>
        <taxon>Bdelloidea</taxon>
        <taxon>Philodinida</taxon>
        <taxon>Philodinidae</taxon>
        <taxon>Rotaria</taxon>
    </lineage>
</organism>
<comment type="caution">
    <text evidence="4">The sequence shown here is derived from an EMBL/GenBank/DDBJ whole genome shotgun (WGS) entry which is preliminary data.</text>
</comment>
<evidence type="ECO:0000313" key="5">
    <source>
        <dbReference type="Proteomes" id="UP000663836"/>
    </source>
</evidence>